<dbReference type="AlphaFoldDB" id="A0A919CUM4"/>
<organism evidence="1 2">
    <name type="scientific">Streptomyces naganishii JCM 4654</name>
    <dbReference type="NCBI Taxonomy" id="1306179"/>
    <lineage>
        <taxon>Bacteria</taxon>
        <taxon>Bacillati</taxon>
        <taxon>Actinomycetota</taxon>
        <taxon>Actinomycetes</taxon>
        <taxon>Kitasatosporales</taxon>
        <taxon>Streptomycetaceae</taxon>
        <taxon>Streptomyces</taxon>
    </lineage>
</organism>
<protein>
    <submittedName>
        <fullName evidence="1">Uncharacterized protein</fullName>
    </submittedName>
</protein>
<dbReference type="Proteomes" id="UP000608955">
    <property type="component" value="Unassembled WGS sequence"/>
</dbReference>
<sequence>MNGMTVKLNATAFNHAKKLTQEGRIVLDDRDEWSEHRPSAADENAYLEEHGFDEYARWYLGIDDEMGEETKGRYKFPYGDFERVHRCGVLSAEVRAGQQKCADIENPVAHLHGPLDGRRAGNR</sequence>
<reference evidence="1" key="1">
    <citation type="journal article" date="2014" name="Int. J. Syst. Evol. Microbiol.">
        <title>Complete genome sequence of Corynebacterium casei LMG S-19264T (=DSM 44701T), isolated from a smear-ripened cheese.</title>
        <authorList>
            <consortium name="US DOE Joint Genome Institute (JGI-PGF)"/>
            <person name="Walter F."/>
            <person name="Albersmeier A."/>
            <person name="Kalinowski J."/>
            <person name="Ruckert C."/>
        </authorList>
    </citation>
    <scope>NUCLEOTIDE SEQUENCE</scope>
    <source>
        <strain evidence="1">JCM 4654</strain>
    </source>
</reference>
<reference evidence="1" key="2">
    <citation type="submission" date="2020-09" db="EMBL/GenBank/DDBJ databases">
        <authorList>
            <person name="Sun Q."/>
            <person name="Ohkuma M."/>
        </authorList>
    </citation>
    <scope>NUCLEOTIDE SEQUENCE</scope>
    <source>
        <strain evidence="1">JCM 4654</strain>
    </source>
</reference>
<accession>A0A919CUM4</accession>
<keyword evidence="2" id="KW-1185">Reference proteome</keyword>
<gene>
    <name evidence="1" type="ORF">GCM10010508_21890</name>
</gene>
<evidence type="ECO:0000313" key="1">
    <source>
        <dbReference type="EMBL" id="GHD87924.1"/>
    </source>
</evidence>
<name>A0A919CUM4_9ACTN</name>
<proteinExistence type="predicted"/>
<evidence type="ECO:0000313" key="2">
    <source>
        <dbReference type="Proteomes" id="UP000608955"/>
    </source>
</evidence>
<dbReference type="EMBL" id="BMVF01000005">
    <property type="protein sequence ID" value="GHD87924.1"/>
    <property type="molecule type" value="Genomic_DNA"/>
</dbReference>
<comment type="caution">
    <text evidence="1">The sequence shown here is derived from an EMBL/GenBank/DDBJ whole genome shotgun (WGS) entry which is preliminary data.</text>
</comment>